<reference evidence="2 3" key="1">
    <citation type="journal article" date="2015" name="Antonie Van Leeuwenhoek">
        <title>A phylogenomic and molecular marker based taxonomic framework for the order Xanthomonadales: proposal to transfer the families Algiphilaceae and Solimonadaceae to the order Nevskiales ord. nov. and to create a new family within the order Xanthomonadales, the family Rhodanobacteraceae fam. nov., containing the genus Rhodanobacter and its closest relatives.</title>
        <authorList>
            <person name="Naushad S."/>
            <person name="Adeolu M."/>
            <person name="Wong S."/>
            <person name="Sohail M."/>
            <person name="Schellhorn H.E."/>
            <person name="Gupta R.S."/>
        </authorList>
    </citation>
    <scope>NUCLEOTIDE SEQUENCE [LARGE SCALE GENOMIC DNA]</scope>
    <source>
        <strain evidence="2 3">DSM 16301</strain>
    </source>
</reference>
<feature type="transmembrane region" description="Helical" evidence="1">
    <location>
        <begin position="12"/>
        <end position="31"/>
    </location>
</feature>
<evidence type="ECO:0000313" key="3">
    <source>
        <dbReference type="Proteomes" id="UP000035481"/>
    </source>
</evidence>
<dbReference type="EMBL" id="JPLA01000013">
    <property type="protein sequence ID" value="KLD64903.1"/>
    <property type="molecule type" value="Genomic_DNA"/>
</dbReference>
<keyword evidence="1" id="KW-0472">Membrane</keyword>
<keyword evidence="1" id="KW-0812">Transmembrane</keyword>
<name>A0A0G9H5P2_9GAMM</name>
<evidence type="ECO:0000313" key="2">
    <source>
        <dbReference type="EMBL" id="KLD64903.1"/>
    </source>
</evidence>
<dbReference type="AlphaFoldDB" id="A0A0G9H5P2"/>
<keyword evidence="1" id="KW-1133">Transmembrane helix</keyword>
<dbReference type="PATRIC" id="fig|1440762.4.peg.474"/>
<comment type="caution">
    <text evidence="2">The sequence shown here is derived from an EMBL/GenBank/DDBJ whole genome shotgun (WGS) entry which is preliminary data.</text>
</comment>
<proteinExistence type="predicted"/>
<feature type="transmembrane region" description="Helical" evidence="1">
    <location>
        <begin position="51"/>
        <end position="68"/>
    </location>
</feature>
<dbReference type="OrthoDB" id="5955610at2"/>
<dbReference type="Proteomes" id="UP000035481">
    <property type="component" value="Unassembled WGS sequence"/>
</dbReference>
<dbReference type="RefSeq" id="WP_046970882.1">
    <property type="nucleotide sequence ID" value="NZ_JPLA01000013.1"/>
</dbReference>
<protein>
    <submittedName>
        <fullName evidence="2">Uncharacterized protein</fullName>
    </submittedName>
</protein>
<sequence length="99" mass="10982">MASKHTAIEPLRAWDGAVPLLMSLAVLLMIASELLRYGLHAHHVNDLADHIAQLLMFGQIPIMFWFAAPGSRRVRQILPTLALQLALWAITFALAVMLT</sequence>
<organism evidence="2 3">
    <name type="scientific">Dyella japonica DSM 16301</name>
    <dbReference type="NCBI Taxonomy" id="1440762"/>
    <lineage>
        <taxon>Bacteria</taxon>
        <taxon>Pseudomonadati</taxon>
        <taxon>Pseudomonadota</taxon>
        <taxon>Gammaproteobacteria</taxon>
        <taxon>Lysobacterales</taxon>
        <taxon>Rhodanobacteraceae</taxon>
        <taxon>Dyella</taxon>
    </lineage>
</organism>
<feature type="transmembrane region" description="Helical" evidence="1">
    <location>
        <begin position="80"/>
        <end position="98"/>
    </location>
</feature>
<gene>
    <name evidence="2" type="ORF">Y882_05645</name>
</gene>
<accession>A0A0G9H5P2</accession>
<evidence type="ECO:0000256" key="1">
    <source>
        <dbReference type="SAM" id="Phobius"/>
    </source>
</evidence>